<dbReference type="PANTHER" id="PTHR43104">
    <property type="entry name" value="L-2-HYDROXYGLUTARATE DEHYDROGENASE, MITOCHONDRIAL"/>
    <property type="match status" value="1"/>
</dbReference>
<evidence type="ECO:0000256" key="2">
    <source>
        <dbReference type="ARBA" id="ARBA00022630"/>
    </source>
</evidence>
<evidence type="ECO:0000256" key="4">
    <source>
        <dbReference type="ARBA" id="ARBA00023002"/>
    </source>
</evidence>
<dbReference type="Gene3D" id="3.50.50.60">
    <property type="entry name" value="FAD/NAD(P)-binding domain"/>
    <property type="match status" value="1"/>
</dbReference>
<gene>
    <name evidence="7" type="ORF">CKO43_07990</name>
</gene>
<comment type="similarity">
    <text evidence="5">Belongs to the L2HGDH family.</text>
</comment>
<dbReference type="Proteomes" id="UP001041814">
    <property type="component" value="Unassembled WGS sequence"/>
</dbReference>
<evidence type="ECO:0000256" key="1">
    <source>
        <dbReference type="ARBA" id="ARBA00001974"/>
    </source>
</evidence>
<dbReference type="Gene3D" id="3.30.9.10">
    <property type="entry name" value="D-Amino Acid Oxidase, subunit A, domain 2"/>
    <property type="match status" value="1"/>
</dbReference>
<evidence type="ECO:0000313" key="8">
    <source>
        <dbReference type="Proteomes" id="UP001041814"/>
    </source>
</evidence>
<comment type="caution">
    <text evidence="7">The sequence shown here is derived from an EMBL/GenBank/DDBJ whole genome shotgun (WGS) entry which is preliminary data.</text>
</comment>
<keyword evidence="4" id="KW-0560">Oxidoreductase</keyword>
<evidence type="ECO:0000259" key="6">
    <source>
        <dbReference type="Pfam" id="PF01266"/>
    </source>
</evidence>
<comment type="cofactor">
    <cofactor evidence="1">
        <name>FAD</name>
        <dbReference type="ChEBI" id="CHEBI:57692"/>
    </cofactor>
</comment>
<keyword evidence="8" id="KW-1185">Reference proteome</keyword>
<dbReference type="InterPro" id="IPR036188">
    <property type="entry name" value="FAD/NAD-bd_sf"/>
</dbReference>
<accession>A0ABS1DRT9</accession>
<evidence type="ECO:0000256" key="3">
    <source>
        <dbReference type="ARBA" id="ARBA00022827"/>
    </source>
</evidence>
<dbReference type="InterPro" id="IPR006076">
    <property type="entry name" value="FAD-dep_OxRdtase"/>
</dbReference>
<reference evidence="7" key="2">
    <citation type="journal article" date="2020" name="Microorganisms">
        <title>Osmotic Adaptation and Compatible Solute Biosynthesis of Phototrophic Bacteria as Revealed from Genome Analyses.</title>
        <authorList>
            <person name="Imhoff J.F."/>
            <person name="Rahn T."/>
            <person name="Kunzel S."/>
            <person name="Keller A."/>
            <person name="Neulinger S.C."/>
        </authorList>
    </citation>
    <scope>NUCLEOTIDE SEQUENCE</scope>
    <source>
        <strain evidence="7">IM 151</strain>
    </source>
</reference>
<dbReference type="RefSeq" id="WP_200227571.1">
    <property type="nucleotide sequence ID" value="NZ_NRRT01000011.1"/>
</dbReference>
<dbReference type="SUPFAM" id="SSF51905">
    <property type="entry name" value="FAD/NAD(P)-binding domain"/>
    <property type="match status" value="1"/>
</dbReference>
<dbReference type="Pfam" id="PF01266">
    <property type="entry name" value="DAO"/>
    <property type="match status" value="1"/>
</dbReference>
<keyword evidence="3" id="KW-0274">FAD</keyword>
<dbReference type="PANTHER" id="PTHR43104:SF4">
    <property type="entry name" value="L-2-HYDROXYGLUTARATE DEHYDROGENASE, MITOCHONDRIAL"/>
    <property type="match status" value="1"/>
</dbReference>
<name>A0ABS1DRT9_RUBGE</name>
<evidence type="ECO:0000313" key="7">
    <source>
        <dbReference type="EMBL" id="MBK1712717.1"/>
    </source>
</evidence>
<protein>
    <submittedName>
        <fullName evidence="7">FAD-dependent oxidoreductase</fullName>
    </submittedName>
</protein>
<evidence type="ECO:0000256" key="5">
    <source>
        <dbReference type="ARBA" id="ARBA00037941"/>
    </source>
</evidence>
<organism evidence="7 8">
    <name type="scientific">Rubrivivax gelatinosus</name>
    <name type="common">Rhodocyclus gelatinosus</name>
    <name type="synonym">Rhodopseudomonas gelatinosa</name>
    <dbReference type="NCBI Taxonomy" id="28068"/>
    <lineage>
        <taxon>Bacteria</taxon>
        <taxon>Pseudomonadati</taxon>
        <taxon>Pseudomonadota</taxon>
        <taxon>Betaproteobacteria</taxon>
        <taxon>Burkholderiales</taxon>
        <taxon>Sphaerotilaceae</taxon>
        <taxon>Rubrivivax</taxon>
    </lineage>
</organism>
<sequence length="375" mass="38638">MDRVEVVVVGAGVVGLAVARALACAGLEVLILEREGAIGSGVSSRNSEVVHAGLYYAPGSLKARLCVQGRERLYAYCAERGVAVQRCGKLVVATGAAELPKLDSIESRGRAAGVGDLQRLSAAEARELEPALACAGALWSPSSGIVDSHGLMTALLGDAENAGAMLALRSPLLAARRDGEGWIVATGGDEAFELGTRWIVNAAALDAQALALAMQGFPPAAVPPTWRAKGHYFSLAGRAPFKHLVYPTPVDGGLGVHLTLDLGGQARFGPDVEWLQPGAALDYAVDAARQAAFEADIRRYWPALPAGALQPAYSGIRPKISGPGEAAADFVVAGPAEHGCPGVVQLFGIESPGLTACLALADEVLGRIVPSATEK</sequence>
<keyword evidence="2" id="KW-0285">Flavoprotein</keyword>
<feature type="domain" description="FAD dependent oxidoreductase" evidence="6">
    <location>
        <begin position="6"/>
        <end position="363"/>
    </location>
</feature>
<dbReference type="EMBL" id="NRRU01000023">
    <property type="protein sequence ID" value="MBK1712717.1"/>
    <property type="molecule type" value="Genomic_DNA"/>
</dbReference>
<reference evidence="7" key="1">
    <citation type="submission" date="2017-08" db="EMBL/GenBank/DDBJ databases">
        <authorList>
            <person name="Imhoff J.F."/>
            <person name="Rahn T."/>
            <person name="Kuenzel S."/>
            <person name="Neulinger S.C."/>
        </authorList>
    </citation>
    <scope>NUCLEOTIDE SEQUENCE</scope>
    <source>
        <strain evidence="7">IM 151</strain>
    </source>
</reference>
<proteinExistence type="inferred from homology"/>